<dbReference type="InterPro" id="IPR030390">
    <property type="entry name" value="MeTrfase_TrmA_AS"/>
</dbReference>
<gene>
    <name evidence="6" type="ORF">SAMN02745120_1906</name>
</gene>
<comment type="similarity">
    <text evidence="4">Belongs to the class I-like SAM-binding methyltransferase superfamily. RNA M5U methyltransferase family.</text>
</comment>
<feature type="binding site" evidence="4">
    <location>
        <position position="335"/>
    </location>
    <ligand>
        <name>S-adenosyl-L-methionine</name>
        <dbReference type="ChEBI" id="CHEBI:59789"/>
    </ligand>
</feature>
<evidence type="ECO:0000256" key="3">
    <source>
        <dbReference type="ARBA" id="ARBA00022691"/>
    </source>
</evidence>
<dbReference type="Gene3D" id="3.40.50.150">
    <property type="entry name" value="Vaccinia Virus protein VP39"/>
    <property type="match status" value="1"/>
</dbReference>
<keyword evidence="3 4" id="KW-0949">S-adenosyl-L-methionine</keyword>
<dbReference type="GO" id="GO:0008170">
    <property type="term" value="F:N-methyltransferase activity"/>
    <property type="evidence" value="ECO:0007669"/>
    <property type="project" value="InterPro"/>
</dbReference>
<dbReference type="InterPro" id="IPR012340">
    <property type="entry name" value="NA-bd_OB-fold"/>
</dbReference>
<dbReference type="RefSeq" id="WP_079589740.1">
    <property type="nucleotide sequence ID" value="NZ_FUYN01000004.1"/>
</dbReference>
<sequence>MKKRDILEIRVENMEFGGTGTTVVDGIKLSYKGGIAGQKVKMLVKKVRKTKAEGKILSVLEPAEIETSPTCPHYGICGGCSMLSVPYDEQISIKKNQIIELFNEAGHTEVADLEVLKSPSPYEYKNKMEFTFGDKEKGGELMLGMHAKNSPMSIEYVHSCMIVDEDYRKILVATTEFFRNANLPHYRVLAHEGYLRHLVLRKGKNTGDIQVNIVTTTQLEFDMDTYANMLTKLTLNGEIKGILHTFNDSLSDAVIPEKINLLYGVTDFEDILLDKRFNISPFSFFQTNTHGAEVLYSAVKDMIGDKKDIIFDLYSGTGTIGITVSDKANKIVGIEIIEEAVEAAKENIKKNNIKNCEFIAGDVATEVSKISENPELILLDPPRAGIHPKAMGDIISFNSKEILYISCNPKALMNDLKVLKSAGYEIQEVIGVDMFPNSPHVETVVLMSRVDK</sequence>
<proteinExistence type="inferred from homology"/>
<feature type="active site" description="Nucleophile" evidence="4">
    <location>
        <position position="407"/>
    </location>
</feature>
<dbReference type="PANTHER" id="PTHR11061">
    <property type="entry name" value="RNA M5U METHYLTRANSFERASE"/>
    <property type="match status" value="1"/>
</dbReference>
<keyword evidence="2 4" id="KW-0808">Transferase</keyword>
<keyword evidence="7" id="KW-1185">Reference proteome</keyword>
<dbReference type="Proteomes" id="UP000243406">
    <property type="component" value="Unassembled WGS sequence"/>
</dbReference>
<dbReference type="FunFam" id="3.40.50.150:FF:000009">
    <property type="entry name" value="23S rRNA (Uracil(1939)-C(5))-methyltransferase RlmD"/>
    <property type="match status" value="1"/>
</dbReference>
<organism evidence="6 7">
    <name type="scientific">Acetoanaerobium noterae</name>
    <dbReference type="NCBI Taxonomy" id="745369"/>
    <lineage>
        <taxon>Bacteria</taxon>
        <taxon>Bacillati</taxon>
        <taxon>Bacillota</taxon>
        <taxon>Clostridia</taxon>
        <taxon>Peptostreptococcales</taxon>
        <taxon>Filifactoraceae</taxon>
        <taxon>Acetoanaerobium</taxon>
    </lineage>
</organism>
<dbReference type="InterPro" id="IPR010280">
    <property type="entry name" value="U5_MeTrfase_fam"/>
</dbReference>
<dbReference type="PANTHER" id="PTHR11061:SF30">
    <property type="entry name" value="TRNA (URACIL(54)-C(5))-METHYLTRANSFERASE"/>
    <property type="match status" value="1"/>
</dbReference>
<dbReference type="OrthoDB" id="9804590at2"/>
<dbReference type="PRINTS" id="PR00508">
    <property type="entry name" value="S21N4MTFRASE"/>
</dbReference>
<dbReference type="Pfam" id="PF05958">
    <property type="entry name" value="tRNA_U5-meth_tr"/>
    <property type="match status" value="1"/>
</dbReference>
<feature type="binding site" evidence="4">
    <location>
        <position position="286"/>
    </location>
    <ligand>
        <name>S-adenosyl-L-methionine</name>
        <dbReference type="ChEBI" id="CHEBI:59789"/>
    </ligand>
</feature>
<evidence type="ECO:0000256" key="5">
    <source>
        <dbReference type="PROSITE-ProRule" id="PRU10015"/>
    </source>
</evidence>
<feature type="binding site" evidence="4">
    <location>
        <position position="314"/>
    </location>
    <ligand>
        <name>S-adenosyl-L-methionine</name>
        <dbReference type="ChEBI" id="CHEBI:59789"/>
    </ligand>
</feature>
<dbReference type="InterPro" id="IPR029063">
    <property type="entry name" value="SAM-dependent_MTases_sf"/>
</dbReference>
<keyword evidence="1 4" id="KW-0489">Methyltransferase</keyword>
<evidence type="ECO:0000256" key="1">
    <source>
        <dbReference type="ARBA" id="ARBA00022603"/>
    </source>
</evidence>
<evidence type="ECO:0000313" key="7">
    <source>
        <dbReference type="Proteomes" id="UP000243406"/>
    </source>
</evidence>
<dbReference type="PROSITE" id="PS01230">
    <property type="entry name" value="TRMA_1"/>
    <property type="match status" value="1"/>
</dbReference>
<protein>
    <submittedName>
        <fullName evidence="6">23S rRNA (Uracil-5-)-methyltransferase RumA</fullName>
    </submittedName>
</protein>
<dbReference type="GO" id="GO:0070475">
    <property type="term" value="P:rRNA base methylation"/>
    <property type="evidence" value="ECO:0007669"/>
    <property type="project" value="TreeGrafter"/>
</dbReference>
<reference evidence="7" key="1">
    <citation type="submission" date="2017-02" db="EMBL/GenBank/DDBJ databases">
        <authorList>
            <person name="Varghese N."/>
            <person name="Submissions S."/>
        </authorList>
    </citation>
    <scope>NUCLEOTIDE SEQUENCE [LARGE SCALE GENOMIC DNA]</scope>
    <source>
        <strain evidence="7">ATCC 35199</strain>
    </source>
</reference>
<dbReference type="GO" id="GO:0070041">
    <property type="term" value="F:rRNA (uridine-C5-)-methyltransferase activity"/>
    <property type="evidence" value="ECO:0007669"/>
    <property type="project" value="TreeGrafter"/>
</dbReference>
<name>A0A1T5BZK6_9FIRM</name>
<dbReference type="PROSITE" id="PS51687">
    <property type="entry name" value="SAM_MT_RNA_M5U"/>
    <property type="match status" value="1"/>
</dbReference>
<dbReference type="EMBL" id="FUYN01000004">
    <property type="protein sequence ID" value="SKB52798.1"/>
    <property type="molecule type" value="Genomic_DNA"/>
</dbReference>
<dbReference type="Gene3D" id="2.40.50.140">
    <property type="entry name" value="Nucleic acid-binding proteins"/>
    <property type="match status" value="1"/>
</dbReference>
<dbReference type="NCBIfam" id="TIGR00479">
    <property type="entry name" value="rumA"/>
    <property type="match status" value="1"/>
</dbReference>
<feature type="binding site" evidence="4">
    <location>
        <position position="380"/>
    </location>
    <ligand>
        <name>S-adenosyl-L-methionine</name>
        <dbReference type="ChEBI" id="CHEBI:59789"/>
    </ligand>
</feature>
<dbReference type="GO" id="GO:0003677">
    <property type="term" value="F:DNA binding"/>
    <property type="evidence" value="ECO:0007669"/>
    <property type="project" value="InterPro"/>
</dbReference>
<evidence type="ECO:0000256" key="2">
    <source>
        <dbReference type="ARBA" id="ARBA00022679"/>
    </source>
</evidence>
<feature type="active site" evidence="5">
    <location>
        <position position="407"/>
    </location>
</feature>
<dbReference type="CDD" id="cd02440">
    <property type="entry name" value="AdoMet_MTases"/>
    <property type="match status" value="1"/>
</dbReference>
<dbReference type="SUPFAM" id="SSF53335">
    <property type="entry name" value="S-adenosyl-L-methionine-dependent methyltransferases"/>
    <property type="match status" value="1"/>
</dbReference>
<evidence type="ECO:0000313" key="6">
    <source>
        <dbReference type="EMBL" id="SKB52798.1"/>
    </source>
</evidence>
<dbReference type="AlphaFoldDB" id="A0A1T5BZK6"/>
<dbReference type="Gene3D" id="2.40.50.1070">
    <property type="match status" value="1"/>
</dbReference>
<dbReference type="InterPro" id="IPR001091">
    <property type="entry name" value="RM_Methyltransferase"/>
</dbReference>
<evidence type="ECO:0000256" key="4">
    <source>
        <dbReference type="PROSITE-ProRule" id="PRU01024"/>
    </source>
</evidence>
<accession>A0A1T5BZK6</accession>